<dbReference type="Gene3D" id="3.40.50.1820">
    <property type="entry name" value="alpha/beta hydrolase"/>
    <property type="match status" value="1"/>
</dbReference>
<comment type="caution">
    <text evidence="6">The sequence shown here is derived from an EMBL/GenBank/DDBJ whole genome shotgun (WGS) entry which is preliminary data.</text>
</comment>
<dbReference type="Pfam" id="PF13193">
    <property type="entry name" value="AMP-binding_C"/>
    <property type="match status" value="1"/>
</dbReference>
<comment type="cofactor">
    <cofactor evidence="1">
        <name>pantetheine 4'-phosphate</name>
        <dbReference type="ChEBI" id="CHEBI:47942"/>
    </cofactor>
</comment>
<dbReference type="InterPro" id="IPR010071">
    <property type="entry name" value="AA_adenyl_dom"/>
</dbReference>
<dbReference type="CDD" id="cd17643">
    <property type="entry name" value="A_NRPS_Cytc1-like"/>
    <property type="match status" value="1"/>
</dbReference>
<dbReference type="InterPro" id="IPR045851">
    <property type="entry name" value="AMP-bd_C_sf"/>
</dbReference>
<dbReference type="PANTHER" id="PTHR45527">
    <property type="entry name" value="NONRIBOSOMAL PEPTIDE SYNTHETASE"/>
    <property type="match status" value="1"/>
</dbReference>
<dbReference type="PROSITE" id="PS50075">
    <property type="entry name" value="CARRIER"/>
    <property type="match status" value="1"/>
</dbReference>
<proteinExistence type="predicted"/>
<dbReference type="SUPFAM" id="SSF52777">
    <property type="entry name" value="CoA-dependent acyltransferases"/>
    <property type="match status" value="2"/>
</dbReference>
<dbReference type="NCBIfam" id="TIGR01733">
    <property type="entry name" value="AA-adenyl-dom"/>
    <property type="match status" value="1"/>
</dbReference>
<dbReference type="GO" id="GO:0043041">
    <property type="term" value="P:amino acid activation for nonribosomal peptide biosynthetic process"/>
    <property type="evidence" value="ECO:0007669"/>
    <property type="project" value="TreeGrafter"/>
</dbReference>
<dbReference type="EMBL" id="JAAGMK010000661">
    <property type="protein sequence ID" value="NEB87071.1"/>
    <property type="molecule type" value="Genomic_DNA"/>
</dbReference>
<dbReference type="InterPro" id="IPR020845">
    <property type="entry name" value="AMP-binding_CS"/>
</dbReference>
<dbReference type="Pfam" id="PF00501">
    <property type="entry name" value="AMP-binding"/>
    <property type="match status" value="1"/>
</dbReference>
<reference evidence="6" key="1">
    <citation type="submission" date="2020-01" db="EMBL/GenBank/DDBJ databases">
        <title>Insect and environment-associated Actinomycetes.</title>
        <authorList>
            <person name="Currrie C."/>
            <person name="Chevrette M."/>
            <person name="Carlson C."/>
            <person name="Stubbendieck R."/>
            <person name="Wendt-Pienkowski E."/>
        </authorList>
    </citation>
    <scope>NUCLEOTIDE SEQUENCE</scope>
    <source>
        <strain evidence="6">SID505</strain>
    </source>
</reference>
<evidence type="ECO:0000256" key="3">
    <source>
        <dbReference type="ARBA" id="ARBA00022553"/>
    </source>
</evidence>
<dbReference type="Pfam" id="PF00668">
    <property type="entry name" value="Condensation"/>
    <property type="match status" value="1"/>
</dbReference>
<dbReference type="Gene3D" id="3.30.559.10">
    <property type="entry name" value="Chloramphenicol acetyltransferase-like domain"/>
    <property type="match status" value="1"/>
</dbReference>
<dbReference type="SUPFAM" id="SSF56801">
    <property type="entry name" value="Acetyl-CoA synthetase-like"/>
    <property type="match status" value="1"/>
</dbReference>
<dbReference type="GO" id="GO:0044550">
    <property type="term" value="P:secondary metabolite biosynthetic process"/>
    <property type="evidence" value="ECO:0007669"/>
    <property type="project" value="UniProtKB-ARBA"/>
</dbReference>
<dbReference type="InterPro" id="IPR029058">
    <property type="entry name" value="AB_hydrolase_fold"/>
</dbReference>
<dbReference type="FunFam" id="3.40.50.12780:FF:000012">
    <property type="entry name" value="Non-ribosomal peptide synthetase"/>
    <property type="match status" value="1"/>
</dbReference>
<dbReference type="InterPro" id="IPR001242">
    <property type="entry name" value="Condensation_dom"/>
</dbReference>
<dbReference type="InterPro" id="IPR025110">
    <property type="entry name" value="AMP-bd_C"/>
</dbReference>
<gene>
    <name evidence="6" type="ORF">G3I43_23260</name>
</gene>
<dbReference type="GO" id="GO:0008610">
    <property type="term" value="P:lipid biosynthetic process"/>
    <property type="evidence" value="ECO:0007669"/>
    <property type="project" value="UniProtKB-ARBA"/>
</dbReference>
<dbReference type="Gene3D" id="3.40.50.12780">
    <property type="entry name" value="N-terminal domain of ligase-like"/>
    <property type="match status" value="1"/>
</dbReference>
<dbReference type="FunFam" id="3.40.50.980:FF:000002">
    <property type="entry name" value="Enterobactin synthetase component F"/>
    <property type="match status" value="1"/>
</dbReference>
<dbReference type="PANTHER" id="PTHR45527:SF14">
    <property type="entry name" value="PLIPASTATIN SYNTHASE SUBUNIT B"/>
    <property type="match status" value="1"/>
</dbReference>
<dbReference type="PROSITE" id="PS00455">
    <property type="entry name" value="AMP_BINDING"/>
    <property type="match status" value="1"/>
</dbReference>
<dbReference type="Pfam" id="PF00550">
    <property type="entry name" value="PP-binding"/>
    <property type="match status" value="1"/>
</dbReference>
<dbReference type="InterPro" id="IPR023213">
    <property type="entry name" value="CAT-like_dom_sf"/>
</dbReference>
<keyword evidence="3" id="KW-0597">Phosphoprotein</keyword>
<sequence length="1021" mass="110697">MSDPRGVRLSLTAGQRGIWYALQGDPANPVFSAAEHVDIDGPVDAELFEAALRQVVAETEALRVRFAEDAEGPYQVVLDGLDWPFPVLDVSGEADPETAVREWISADLRRPVDLAEGPPFGFALFRVADGRHVWYQRHHHIVLDGLSVGMVTHRVAEIYSASVAGEPCPPVSPGGLRDLVEADAAYHGSEKFEDDRRFWTEQLADRPEVLGLAGRPTRYPDAPLLRAVDRIGPGVVEAMKSIAREADTVWLTVPVAAQALYVHRMTGRRDVVLAFPVRARPDGAAAEVPGMVSNVVPLRLSVRPGATVAELLRHVSRQIRGAVRHQRYRYEDLRRGTGALADGTRLVGPRINLITFDYDLDFGGARGAARNLVIGHDDDLTVFVDARTDDGGLRVEISANPDLYTTAEVDRHRERLTGLIRAIATGDPDRMIGRLDIATAEERRRVLLDGNGRVSGGAHLPELFEARAADRPDAPAVSLGGASLTYAELNERANSLARLLVDSGAGPGRFVGLVLPRSLDLVVALLAVVKSGAAYVPIDPAYPADRIAHTVSDVRPALVVTGQRTDVPLPDGVRRVVLGDEAVTARLARLPGADLTDADRLAPLVPGAPAYVIYTSGSTGRPKGVVVSHRNVVRLFDATEHWFRFGPDDVWTLFHSYAFDFSVWELWGALLHGGRLVVVPHEVSRSPESFLRLLADERVTVLNQTPSAFYQLMRADREDPRTGDRLALRRVVFGGEALDLRRLSDWYERHDTGHPCAPVLVNMYGITETTVHVSHLPLDRDLAASGSGSLIGRGIPDLRIHLLDAALRPAPPGVAGEMYVAGDGVAQHYLDRPALTAERFVADPFAGDGTRMYRTGDLARWRDGVLEYLGRADHQVKIRGFRIETGEVAAALSACPGVADCAVLVRDDDRGEPALVAYLVPEDPADVPRTGLLRERLGASLPDHMLPAAFVPLDRLPRTPSGKLDRRALPEPRTTGAGGRTARTPHEQVLAALFGAVLGAAEVGVDDNFFALGGHSLAATR</sequence>
<evidence type="ECO:0000313" key="6">
    <source>
        <dbReference type="EMBL" id="NEB87071.1"/>
    </source>
</evidence>
<dbReference type="InterPro" id="IPR009081">
    <property type="entry name" value="PP-bd_ACP"/>
</dbReference>
<dbReference type="Gene3D" id="3.30.559.30">
    <property type="entry name" value="Nonribosomal peptide synthetase, condensation domain"/>
    <property type="match status" value="1"/>
</dbReference>
<dbReference type="GO" id="GO:0031177">
    <property type="term" value="F:phosphopantetheine binding"/>
    <property type="evidence" value="ECO:0007669"/>
    <property type="project" value="TreeGrafter"/>
</dbReference>
<feature type="non-terminal residue" evidence="6">
    <location>
        <position position="1021"/>
    </location>
</feature>
<dbReference type="InterPro" id="IPR042099">
    <property type="entry name" value="ANL_N_sf"/>
</dbReference>
<organism evidence="6">
    <name type="scientific">Streptomyces anulatus</name>
    <name type="common">Streptomyces chrysomallus</name>
    <dbReference type="NCBI Taxonomy" id="1892"/>
    <lineage>
        <taxon>Bacteria</taxon>
        <taxon>Bacillati</taxon>
        <taxon>Actinomycetota</taxon>
        <taxon>Actinomycetes</taxon>
        <taxon>Kitasatosporales</taxon>
        <taxon>Streptomycetaceae</taxon>
        <taxon>Streptomyces</taxon>
    </lineage>
</organism>
<dbReference type="GO" id="GO:0005829">
    <property type="term" value="C:cytosol"/>
    <property type="evidence" value="ECO:0007669"/>
    <property type="project" value="TreeGrafter"/>
</dbReference>
<evidence type="ECO:0000256" key="1">
    <source>
        <dbReference type="ARBA" id="ARBA00001957"/>
    </source>
</evidence>
<evidence type="ECO:0000256" key="2">
    <source>
        <dbReference type="ARBA" id="ARBA00022450"/>
    </source>
</evidence>
<dbReference type="RefSeq" id="WP_164258715.1">
    <property type="nucleotide sequence ID" value="NZ_JAAGMK010000661.1"/>
</dbReference>
<dbReference type="FunFam" id="2.30.38.10:FF:000001">
    <property type="entry name" value="Non-ribosomal peptide synthetase PvdI"/>
    <property type="match status" value="1"/>
</dbReference>
<dbReference type="InterPro" id="IPR000873">
    <property type="entry name" value="AMP-dep_synth/lig_dom"/>
</dbReference>
<feature type="region of interest" description="Disordered" evidence="4">
    <location>
        <begin position="957"/>
        <end position="983"/>
    </location>
</feature>
<dbReference type="GO" id="GO:0003824">
    <property type="term" value="F:catalytic activity"/>
    <property type="evidence" value="ECO:0007669"/>
    <property type="project" value="InterPro"/>
</dbReference>
<name>A0A6G3SVX1_STRAQ</name>
<keyword evidence="2" id="KW-0596">Phosphopantetheine</keyword>
<dbReference type="AlphaFoldDB" id="A0A6G3SVX1"/>
<protein>
    <submittedName>
        <fullName evidence="6">Amino acid adenylation domain-containing protein</fullName>
    </submittedName>
</protein>
<dbReference type="Gene3D" id="3.30.300.30">
    <property type="match status" value="1"/>
</dbReference>
<dbReference type="FunFam" id="3.30.300.30:FF:000010">
    <property type="entry name" value="Enterobactin synthetase component F"/>
    <property type="match status" value="1"/>
</dbReference>
<dbReference type="FunFam" id="3.40.50.980:FF:000001">
    <property type="entry name" value="Non-ribosomal peptide synthetase"/>
    <property type="match status" value="1"/>
</dbReference>
<evidence type="ECO:0000256" key="4">
    <source>
        <dbReference type="SAM" id="MobiDB-lite"/>
    </source>
</evidence>
<evidence type="ECO:0000259" key="5">
    <source>
        <dbReference type="PROSITE" id="PS50075"/>
    </source>
</evidence>
<accession>A0A6G3SVX1</accession>
<feature type="domain" description="Carrier" evidence="5">
    <location>
        <begin position="981"/>
        <end position="1021"/>
    </location>
</feature>